<dbReference type="Proteomes" id="UP000024837">
    <property type="component" value="Unassembled WGS sequence"/>
</dbReference>
<evidence type="ECO:0000313" key="2">
    <source>
        <dbReference type="EMBL" id="EWC46162.1"/>
    </source>
</evidence>
<dbReference type="EMBL" id="KI966420">
    <property type="protein sequence ID" value="EWC46162.1"/>
    <property type="molecule type" value="Genomic_DNA"/>
</dbReference>
<dbReference type="HOGENOM" id="CLU_1038376_0_0_1"/>
<reference evidence="2 3" key="1">
    <citation type="submission" date="2013-05" db="EMBL/GenBank/DDBJ databases">
        <title>Drechslerella stenobrocha genome reveals carnivorous origination and mechanical trapping mechanism of predatory fungi.</title>
        <authorList>
            <person name="Liu X."/>
            <person name="Zhang W."/>
            <person name="Liu K."/>
        </authorList>
    </citation>
    <scope>NUCLEOTIDE SEQUENCE [LARGE SCALE GENOMIC DNA]</scope>
    <source>
        <strain evidence="2 3">248</strain>
    </source>
</reference>
<organism evidence="2 3">
    <name type="scientific">Drechslerella stenobrocha 248</name>
    <dbReference type="NCBI Taxonomy" id="1043628"/>
    <lineage>
        <taxon>Eukaryota</taxon>
        <taxon>Fungi</taxon>
        <taxon>Dikarya</taxon>
        <taxon>Ascomycota</taxon>
        <taxon>Pezizomycotina</taxon>
        <taxon>Orbiliomycetes</taxon>
        <taxon>Orbiliales</taxon>
        <taxon>Orbiliaceae</taxon>
        <taxon>Drechslerella</taxon>
    </lineage>
</organism>
<evidence type="ECO:0000256" key="1">
    <source>
        <dbReference type="SAM" id="SignalP"/>
    </source>
</evidence>
<gene>
    <name evidence="2" type="ORF">DRE_04540</name>
</gene>
<sequence>MVACKKSAASAIVLGAAAVAAQNGTWPYLPGTDYEYTTVIKSLCPTGLVDVPYTIRQHCAHGSDCAKPDIPYGWEVKTKYCETGCGDKPTYVAVTECPWETPTEYPVPMPTQPGYHKDEVVCPDKEGNIKTYTHYYPPPPCTTPSVPETTPCPSTTPYVPEKPIYTKPPGPEKPIYTKPYEPEKPVYTKPDYEKPIYTKPYEPPVHTAPPAACHGDYCPDVTKVVPPVYSKPCNTTVPPPPPHYTGAAAKVAASGIVGFAVVALAAFI</sequence>
<proteinExistence type="predicted"/>
<keyword evidence="1" id="KW-0732">Signal</keyword>
<feature type="chain" id="PRO_5004895654" evidence="1">
    <location>
        <begin position="22"/>
        <end position="268"/>
    </location>
</feature>
<feature type="signal peptide" evidence="1">
    <location>
        <begin position="1"/>
        <end position="21"/>
    </location>
</feature>
<accession>W7I0X6</accession>
<name>W7I0X6_9PEZI</name>
<keyword evidence="3" id="KW-1185">Reference proteome</keyword>
<evidence type="ECO:0000313" key="3">
    <source>
        <dbReference type="Proteomes" id="UP000024837"/>
    </source>
</evidence>
<dbReference type="AlphaFoldDB" id="W7I0X6"/>
<protein>
    <submittedName>
        <fullName evidence="2">Uncharacterized protein</fullName>
    </submittedName>
</protein>
<dbReference type="OrthoDB" id="5412126at2759"/>